<dbReference type="AlphaFoldDB" id="A0A517Y1P2"/>
<sequence length="64" mass="6398">MSNPNLTCSVTPPRDARRLAHRRLCVAAGGLAVLGAVLAIAVAPALAVLSAAGGLALLLIPDRT</sequence>
<keyword evidence="1" id="KW-1133">Transmembrane helix</keyword>
<name>A0A517Y1P2_9BACT</name>
<feature type="transmembrane region" description="Helical" evidence="1">
    <location>
        <begin position="24"/>
        <end position="57"/>
    </location>
</feature>
<evidence type="ECO:0000313" key="2">
    <source>
        <dbReference type="EMBL" id="QDU23675.1"/>
    </source>
</evidence>
<organism evidence="2 3">
    <name type="scientific">Urbifossiella limnaea</name>
    <dbReference type="NCBI Taxonomy" id="2528023"/>
    <lineage>
        <taxon>Bacteria</taxon>
        <taxon>Pseudomonadati</taxon>
        <taxon>Planctomycetota</taxon>
        <taxon>Planctomycetia</taxon>
        <taxon>Gemmatales</taxon>
        <taxon>Gemmataceae</taxon>
        <taxon>Urbifossiella</taxon>
    </lineage>
</organism>
<keyword evidence="1" id="KW-0812">Transmembrane</keyword>
<dbReference type="Proteomes" id="UP000319576">
    <property type="component" value="Chromosome"/>
</dbReference>
<dbReference type="EMBL" id="CP036273">
    <property type="protein sequence ID" value="QDU23675.1"/>
    <property type="molecule type" value="Genomic_DNA"/>
</dbReference>
<reference evidence="2 3" key="1">
    <citation type="submission" date="2019-02" db="EMBL/GenBank/DDBJ databases">
        <title>Deep-cultivation of Planctomycetes and their phenomic and genomic characterization uncovers novel biology.</title>
        <authorList>
            <person name="Wiegand S."/>
            <person name="Jogler M."/>
            <person name="Boedeker C."/>
            <person name="Pinto D."/>
            <person name="Vollmers J."/>
            <person name="Rivas-Marin E."/>
            <person name="Kohn T."/>
            <person name="Peeters S.H."/>
            <person name="Heuer A."/>
            <person name="Rast P."/>
            <person name="Oberbeckmann S."/>
            <person name="Bunk B."/>
            <person name="Jeske O."/>
            <person name="Meyerdierks A."/>
            <person name="Storesund J.E."/>
            <person name="Kallscheuer N."/>
            <person name="Luecker S."/>
            <person name="Lage O.M."/>
            <person name="Pohl T."/>
            <person name="Merkel B.J."/>
            <person name="Hornburger P."/>
            <person name="Mueller R.-W."/>
            <person name="Bruemmer F."/>
            <person name="Labrenz M."/>
            <person name="Spormann A.M."/>
            <person name="Op den Camp H."/>
            <person name="Overmann J."/>
            <person name="Amann R."/>
            <person name="Jetten M.S.M."/>
            <person name="Mascher T."/>
            <person name="Medema M.H."/>
            <person name="Devos D.P."/>
            <person name="Kaster A.-K."/>
            <person name="Ovreas L."/>
            <person name="Rohde M."/>
            <person name="Galperin M.Y."/>
            <person name="Jogler C."/>
        </authorList>
    </citation>
    <scope>NUCLEOTIDE SEQUENCE [LARGE SCALE GENOMIC DNA]</scope>
    <source>
        <strain evidence="2 3">ETA_A1</strain>
    </source>
</reference>
<evidence type="ECO:0000256" key="1">
    <source>
        <dbReference type="SAM" id="Phobius"/>
    </source>
</evidence>
<keyword evidence="1" id="KW-0472">Membrane</keyword>
<dbReference type="KEGG" id="uli:ETAA1_56800"/>
<protein>
    <submittedName>
        <fullName evidence="2">Uncharacterized protein</fullName>
    </submittedName>
</protein>
<proteinExistence type="predicted"/>
<evidence type="ECO:0000313" key="3">
    <source>
        <dbReference type="Proteomes" id="UP000319576"/>
    </source>
</evidence>
<accession>A0A517Y1P2</accession>
<dbReference type="RefSeq" id="WP_145243904.1">
    <property type="nucleotide sequence ID" value="NZ_CP036273.1"/>
</dbReference>
<gene>
    <name evidence="2" type="ORF">ETAA1_56800</name>
</gene>
<keyword evidence="3" id="KW-1185">Reference proteome</keyword>